<name>A0A9P1IXX3_9PELO</name>
<evidence type="ECO:0000256" key="1">
    <source>
        <dbReference type="SAM" id="SignalP"/>
    </source>
</evidence>
<dbReference type="AlphaFoldDB" id="A0A9P1IXX3"/>
<evidence type="ECO:0000259" key="2">
    <source>
        <dbReference type="Pfam" id="PF01579"/>
    </source>
</evidence>
<sequence length="169" mass="19028">MFVFLAIFCLFSSFQMAQGNSCEFSHISLCAKKIVDLNEFIWIRNPPSVATWYKQTSVLCDEADECMKSLGKCPKHASKIMDVAIRCQNQRFLAQDDFIDCSILLKNFELTGGRNSCGHIPLPNHLDEVCSTSQQVEECESKHIAEVCGVEYVSVFKKYYDAQLSGTAC</sequence>
<organism evidence="3 4">
    <name type="scientific">Caenorhabditis angaria</name>
    <dbReference type="NCBI Taxonomy" id="860376"/>
    <lineage>
        <taxon>Eukaryota</taxon>
        <taxon>Metazoa</taxon>
        <taxon>Ecdysozoa</taxon>
        <taxon>Nematoda</taxon>
        <taxon>Chromadorea</taxon>
        <taxon>Rhabditida</taxon>
        <taxon>Rhabditina</taxon>
        <taxon>Rhabditomorpha</taxon>
        <taxon>Rhabditoidea</taxon>
        <taxon>Rhabditidae</taxon>
        <taxon>Peloderinae</taxon>
        <taxon>Caenorhabditis</taxon>
    </lineage>
</organism>
<feature type="signal peptide" evidence="1">
    <location>
        <begin position="1"/>
        <end position="19"/>
    </location>
</feature>
<dbReference type="Proteomes" id="UP001152747">
    <property type="component" value="Unassembled WGS sequence"/>
</dbReference>
<accession>A0A9P1IXX3</accession>
<evidence type="ECO:0000313" key="3">
    <source>
        <dbReference type="EMBL" id="CAI5452731.1"/>
    </source>
</evidence>
<feature type="domain" description="T20D4.11-like" evidence="2">
    <location>
        <begin position="29"/>
        <end position="166"/>
    </location>
</feature>
<evidence type="ECO:0000313" key="4">
    <source>
        <dbReference type="Proteomes" id="UP001152747"/>
    </source>
</evidence>
<gene>
    <name evidence="3" type="ORF">CAMP_LOCUS15368</name>
</gene>
<dbReference type="InterPro" id="IPR002542">
    <property type="entry name" value="T20D4.11-like_dom"/>
</dbReference>
<keyword evidence="1" id="KW-0732">Signal</keyword>
<protein>
    <recommendedName>
        <fullName evidence="2">T20D4.11-like domain-containing protein</fullName>
    </recommendedName>
</protein>
<comment type="caution">
    <text evidence="3">The sequence shown here is derived from an EMBL/GenBank/DDBJ whole genome shotgun (WGS) entry which is preliminary data.</text>
</comment>
<reference evidence="3" key="1">
    <citation type="submission" date="2022-11" db="EMBL/GenBank/DDBJ databases">
        <authorList>
            <person name="Kikuchi T."/>
        </authorList>
    </citation>
    <scope>NUCLEOTIDE SEQUENCE</scope>
    <source>
        <strain evidence="3">PS1010</strain>
    </source>
</reference>
<keyword evidence="4" id="KW-1185">Reference proteome</keyword>
<dbReference type="EMBL" id="CANHGI010000005">
    <property type="protein sequence ID" value="CAI5452731.1"/>
    <property type="molecule type" value="Genomic_DNA"/>
</dbReference>
<feature type="chain" id="PRO_5040210325" description="T20D4.11-like domain-containing protein" evidence="1">
    <location>
        <begin position="20"/>
        <end position="169"/>
    </location>
</feature>
<proteinExistence type="predicted"/>
<dbReference type="Pfam" id="PF01579">
    <property type="entry name" value="DUF19"/>
    <property type="match status" value="1"/>
</dbReference>